<comment type="caution">
    <text evidence="1">The sequence shown here is derived from an EMBL/GenBank/DDBJ whole genome shotgun (WGS) entry which is preliminary data.</text>
</comment>
<dbReference type="AlphaFoldDB" id="A0A218VEA2"/>
<name>A0A218VEA2_9PASE</name>
<sequence length="129" mass="13593">MPHVSLRLCLQPVLPDDSPTMADGGTSTHCTGHLLLPELPHAMGPPAAGCLMQLSCCWRCVGAGSALLAAACLPYSSELCPSLLLCCCAVLLVCLRAVLSFQLSQCTVQMLCKTASVAEHAELRRNTVK</sequence>
<dbReference type="EMBL" id="MUZQ01000002">
    <property type="protein sequence ID" value="OWK64417.1"/>
    <property type="molecule type" value="Genomic_DNA"/>
</dbReference>
<proteinExistence type="predicted"/>
<evidence type="ECO:0000313" key="1">
    <source>
        <dbReference type="EMBL" id="OWK64417.1"/>
    </source>
</evidence>
<protein>
    <submittedName>
        <fullName evidence="1">Uncharacterized protein</fullName>
    </submittedName>
</protein>
<accession>A0A218VEA2</accession>
<dbReference type="Proteomes" id="UP000197619">
    <property type="component" value="Unassembled WGS sequence"/>
</dbReference>
<reference evidence="1 2" key="1">
    <citation type="submission" date="2017-05" db="EMBL/GenBank/DDBJ databases">
        <title>Genome of assembly of the Bengalese finch, Lonchura striata domestica.</title>
        <authorList>
            <person name="Colquitt B.M."/>
            <person name="Brainard M.S."/>
        </authorList>
    </citation>
    <scope>NUCLEOTIDE SEQUENCE [LARGE SCALE GENOMIC DNA]</scope>
    <source>
        <strain evidence="1">White83orange57</strain>
    </source>
</reference>
<keyword evidence="2" id="KW-1185">Reference proteome</keyword>
<organism evidence="1 2">
    <name type="scientific">Lonchura striata</name>
    <name type="common">white-rumped munia</name>
    <dbReference type="NCBI Taxonomy" id="40157"/>
    <lineage>
        <taxon>Eukaryota</taxon>
        <taxon>Metazoa</taxon>
        <taxon>Chordata</taxon>
        <taxon>Craniata</taxon>
        <taxon>Vertebrata</taxon>
        <taxon>Euteleostomi</taxon>
        <taxon>Archelosauria</taxon>
        <taxon>Archosauria</taxon>
        <taxon>Dinosauria</taxon>
        <taxon>Saurischia</taxon>
        <taxon>Theropoda</taxon>
        <taxon>Coelurosauria</taxon>
        <taxon>Aves</taxon>
        <taxon>Neognathae</taxon>
        <taxon>Neoaves</taxon>
        <taxon>Telluraves</taxon>
        <taxon>Australaves</taxon>
        <taxon>Passeriformes</taxon>
        <taxon>Passeroidea</taxon>
        <taxon>Estrildidae</taxon>
        <taxon>Estrildinae</taxon>
        <taxon>Lonchura</taxon>
    </lineage>
</organism>
<gene>
    <name evidence="1" type="ORF">RLOC_00002166</name>
</gene>
<evidence type="ECO:0000313" key="2">
    <source>
        <dbReference type="Proteomes" id="UP000197619"/>
    </source>
</evidence>